<keyword evidence="1" id="KW-1133">Transmembrane helix</keyword>
<gene>
    <name evidence="2" type="ORF">HCJ96_02815</name>
</gene>
<dbReference type="Proteomes" id="UP000709336">
    <property type="component" value="Unassembled WGS sequence"/>
</dbReference>
<keyword evidence="1" id="KW-0812">Transmembrane</keyword>
<protein>
    <submittedName>
        <fullName evidence="2">Prepilin-type N-terminal cleavage/methylation domain-containing protein</fullName>
    </submittedName>
</protein>
<keyword evidence="3" id="KW-1185">Reference proteome</keyword>
<dbReference type="RefSeq" id="WP_169209533.1">
    <property type="nucleotide sequence ID" value="NZ_JAATNW010000002.1"/>
</dbReference>
<dbReference type="InterPro" id="IPR012902">
    <property type="entry name" value="N_methyl_site"/>
</dbReference>
<dbReference type="EMBL" id="JAATNW010000002">
    <property type="protein sequence ID" value="NMH58953.1"/>
    <property type="molecule type" value="Genomic_DNA"/>
</dbReference>
<accession>A0ABX1QXH5</accession>
<name>A0ABX1QXH5_9ALTE</name>
<keyword evidence="1" id="KW-0472">Membrane</keyword>
<evidence type="ECO:0000256" key="1">
    <source>
        <dbReference type="SAM" id="Phobius"/>
    </source>
</evidence>
<dbReference type="InterPro" id="IPR016419">
    <property type="entry name" value="Prepilin_Pept-dep_B_prd"/>
</dbReference>
<dbReference type="PROSITE" id="PS00409">
    <property type="entry name" value="PROKAR_NTER_METHYL"/>
    <property type="match status" value="1"/>
</dbReference>
<dbReference type="PIRSF" id="PIRSF004525">
    <property type="entry name" value="Pilin_peptidase-dep_B_prd"/>
    <property type="match status" value="1"/>
</dbReference>
<evidence type="ECO:0000313" key="3">
    <source>
        <dbReference type="Proteomes" id="UP000709336"/>
    </source>
</evidence>
<reference evidence="2 3" key="1">
    <citation type="submission" date="2020-03" db="EMBL/GenBank/DDBJ databases">
        <title>Alteromonas ponticola sp. nov., isolated from seawater.</title>
        <authorList>
            <person name="Yoon J.-H."/>
            <person name="Kim Y.-O."/>
        </authorList>
    </citation>
    <scope>NUCLEOTIDE SEQUENCE [LARGE SCALE GENOMIC DNA]</scope>
    <source>
        <strain evidence="2 3">MYP5</strain>
    </source>
</reference>
<dbReference type="NCBIfam" id="TIGR02532">
    <property type="entry name" value="IV_pilin_GFxxxE"/>
    <property type="match status" value="1"/>
</dbReference>
<evidence type="ECO:0000313" key="2">
    <source>
        <dbReference type="EMBL" id="NMH58953.1"/>
    </source>
</evidence>
<dbReference type="Pfam" id="PF07963">
    <property type="entry name" value="N_methyl"/>
    <property type="match status" value="1"/>
</dbReference>
<feature type="transmembrane region" description="Helical" evidence="1">
    <location>
        <begin position="6"/>
        <end position="30"/>
    </location>
</feature>
<organism evidence="2 3">
    <name type="scientific">Alteromonas ponticola</name>
    <dbReference type="NCBI Taxonomy" id="2720613"/>
    <lineage>
        <taxon>Bacteria</taxon>
        <taxon>Pseudomonadati</taxon>
        <taxon>Pseudomonadota</taxon>
        <taxon>Gammaproteobacteria</taxon>
        <taxon>Alteromonadales</taxon>
        <taxon>Alteromonadaceae</taxon>
        <taxon>Alteromonas/Salinimonas group</taxon>
        <taxon>Alteromonas</taxon>
    </lineage>
</organism>
<proteinExistence type="predicted"/>
<sequence>MLKPAHGFSLIELLITMAMSVALFAGVITLTSQLLTSQRHLSASLEVENELSLIEEILTNEIRRAGYNEHAVELFLSRQRSPFLPAITLRETGVEGIADCILFSYDKNRNGILDTGIPDERYGFKLHDKALEVRRDGATCEQGGWHDLTDPRSVKVTDFALSQYISPAGSRFLYIHIKAHHTQFSQLLHERKLIFKVENG</sequence>
<comment type="caution">
    <text evidence="2">The sequence shown here is derived from an EMBL/GenBank/DDBJ whole genome shotgun (WGS) entry which is preliminary data.</text>
</comment>